<organism evidence="3 4">
    <name type="scientific">Hymenobacter luteus</name>
    <dbReference type="NCBI Taxonomy" id="1411122"/>
    <lineage>
        <taxon>Bacteria</taxon>
        <taxon>Pseudomonadati</taxon>
        <taxon>Bacteroidota</taxon>
        <taxon>Cytophagia</taxon>
        <taxon>Cytophagales</taxon>
        <taxon>Hymenobacteraceae</taxon>
        <taxon>Hymenobacter</taxon>
    </lineage>
</organism>
<gene>
    <name evidence="3" type="ORF">HNQ93_000852</name>
</gene>
<sequence length="112" mass="12346">MRRYFFIGAFVLAGLATAPEARAQLESTSPAQQRAANRRALREAARVKAEYKESHLTVTKAELKQGGAGKQATIKPTGTQAAYQFDRTGTPRVTEPSRLSLRLRKKKDSNAQ</sequence>
<reference evidence="3 4" key="1">
    <citation type="submission" date="2020-08" db="EMBL/GenBank/DDBJ databases">
        <title>Genomic Encyclopedia of Type Strains, Phase IV (KMG-IV): sequencing the most valuable type-strain genomes for metagenomic binning, comparative biology and taxonomic classification.</title>
        <authorList>
            <person name="Goeker M."/>
        </authorList>
    </citation>
    <scope>NUCLEOTIDE SEQUENCE [LARGE SCALE GENOMIC DNA]</scope>
    <source>
        <strain evidence="3 4">DSM 26718</strain>
    </source>
</reference>
<feature type="compositionally biased region" description="Basic residues" evidence="1">
    <location>
        <begin position="101"/>
        <end position="112"/>
    </location>
</feature>
<proteinExistence type="predicted"/>
<dbReference type="RefSeq" id="WP_183401801.1">
    <property type="nucleotide sequence ID" value="NZ_JACHGG010000001.1"/>
</dbReference>
<protein>
    <recommendedName>
        <fullName evidence="5">PepSY domain-containing protein</fullName>
    </recommendedName>
</protein>
<dbReference type="Proteomes" id="UP000532746">
    <property type="component" value="Unassembled WGS sequence"/>
</dbReference>
<evidence type="ECO:0008006" key="5">
    <source>
        <dbReference type="Google" id="ProtNLM"/>
    </source>
</evidence>
<dbReference type="EMBL" id="JACHGG010000001">
    <property type="protein sequence ID" value="MBB6058022.1"/>
    <property type="molecule type" value="Genomic_DNA"/>
</dbReference>
<feature type="chain" id="PRO_5030558455" description="PepSY domain-containing protein" evidence="2">
    <location>
        <begin position="24"/>
        <end position="112"/>
    </location>
</feature>
<evidence type="ECO:0000313" key="4">
    <source>
        <dbReference type="Proteomes" id="UP000532746"/>
    </source>
</evidence>
<keyword evidence="2" id="KW-0732">Signal</keyword>
<dbReference type="AlphaFoldDB" id="A0A7W9SY20"/>
<evidence type="ECO:0000313" key="3">
    <source>
        <dbReference type="EMBL" id="MBB6058022.1"/>
    </source>
</evidence>
<evidence type="ECO:0000256" key="1">
    <source>
        <dbReference type="SAM" id="MobiDB-lite"/>
    </source>
</evidence>
<accession>A0A7W9SY20</accession>
<feature type="signal peptide" evidence="2">
    <location>
        <begin position="1"/>
        <end position="23"/>
    </location>
</feature>
<keyword evidence="4" id="KW-1185">Reference proteome</keyword>
<name>A0A7W9SY20_9BACT</name>
<comment type="caution">
    <text evidence="3">The sequence shown here is derived from an EMBL/GenBank/DDBJ whole genome shotgun (WGS) entry which is preliminary data.</text>
</comment>
<feature type="region of interest" description="Disordered" evidence="1">
    <location>
        <begin position="66"/>
        <end position="112"/>
    </location>
</feature>
<evidence type="ECO:0000256" key="2">
    <source>
        <dbReference type="SAM" id="SignalP"/>
    </source>
</evidence>